<evidence type="ECO:0000313" key="8">
    <source>
        <dbReference type="EMBL" id="MEL0630382.1"/>
    </source>
</evidence>
<keyword evidence="2" id="KW-0902">Two-component regulatory system</keyword>
<accession>A0ABU9GSX6</accession>
<feature type="domain" description="Response regulatory" evidence="6">
    <location>
        <begin position="4"/>
        <end position="118"/>
    </location>
</feature>
<feature type="DNA-binding region" description="OmpR/PhoB-type" evidence="5">
    <location>
        <begin position="136"/>
        <end position="241"/>
    </location>
</feature>
<dbReference type="Pfam" id="PF00486">
    <property type="entry name" value="Trans_reg_C"/>
    <property type="match status" value="1"/>
</dbReference>
<dbReference type="Gene3D" id="3.40.50.2300">
    <property type="match status" value="1"/>
</dbReference>
<feature type="domain" description="OmpR/PhoB-type" evidence="7">
    <location>
        <begin position="136"/>
        <end position="241"/>
    </location>
</feature>
<dbReference type="SUPFAM" id="SSF52172">
    <property type="entry name" value="CheY-like"/>
    <property type="match status" value="1"/>
</dbReference>
<dbReference type="PROSITE" id="PS50110">
    <property type="entry name" value="RESPONSE_REGULATORY"/>
    <property type="match status" value="1"/>
</dbReference>
<dbReference type="Gene3D" id="1.10.10.10">
    <property type="entry name" value="Winged helix-like DNA-binding domain superfamily/Winged helix DNA-binding domain"/>
    <property type="match status" value="1"/>
</dbReference>
<evidence type="ECO:0000256" key="2">
    <source>
        <dbReference type="ARBA" id="ARBA00023012"/>
    </source>
</evidence>
<evidence type="ECO:0000259" key="6">
    <source>
        <dbReference type="PROSITE" id="PS50110"/>
    </source>
</evidence>
<dbReference type="InterPro" id="IPR016032">
    <property type="entry name" value="Sig_transdc_resp-reg_C-effctor"/>
</dbReference>
<evidence type="ECO:0000313" key="9">
    <source>
        <dbReference type="Proteomes" id="UP001369082"/>
    </source>
</evidence>
<evidence type="ECO:0000259" key="7">
    <source>
        <dbReference type="PROSITE" id="PS51755"/>
    </source>
</evidence>
<dbReference type="InterPro" id="IPR036388">
    <property type="entry name" value="WH-like_DNA-bd_sf"/>
</dbReference>
<dbReference type="InterPro" id="IPR039420">
    <property type="entry name" value="WalR-like"/>
</dbReference>
<keyword evidence="1" id="KW-0597">Phosphoprotein</keyword>
<evidence type="ECO:0000256" key="4">
    <source>
        <dbReference type="PROSITE-ProRule" id="PRU00169"/>
    </source>
</evidence>
<organism evidence="8 9">
    <name type="scientific">Psychromonas aquatilis</name>
    <dbReference type="NCBI Taxonomy" id="2005072"/>
    <lineage>
        <taxon>Bacteria</taxon>
        <taxon>Pseudomonadati</taxon>
        <taxon>Pseudomonadota</taxon>
        <taxon>Gammaproteobacteria</taxon>
        <taxon>Alteromonadales</taxon>
        <taxon>Psychromonadaceae</taxon>
        <taxon>Psychromonas</taxon>
    </lineage>
</organism>
<name>A0ABU9GSX6_9GAMM</name>
<dbReference type="Pfam" id="PF00072">
    <property type="entry name" value="Response_reg"/>
    <property type="match status" value="1"/>
</dbReference>
<dbReference type="EMBL" id="JBAKAZ010000052">
    <property type="protein sequence ID" value="MEL0630382.1"/>
    <property type="molecule type" value="Genomic_DNA"/>
</dbReference>
<dbReference type="PANTHER" id="PTHR48111">
    <property type="entry name" value="REGULATOR OF RPOS"/>
    <property type="match status" value="1"/>
</dbReference>
<dbReference type="RefSeq" id="WP_341598510.1">
    <property type="nucleotide sequence ID" value="NZ_JBAKAZ010000052.1"/>
</dbReference>
<dbReference type="SUPFAM" id="SSF46894">
    <property type="entry name" value="C-terminal effector domain of the bipartite response regulators"/>
    <property type="match status" value="1"/>
</dbReference>
<evidence type="ECO:0000256" key="3">
    <source>
        <dbReference type="ARBA" id="ARBA00023125"/>
    </source>
</evidence>
<evidence type="ECO:0000256" key="1">
    <source>
        <dbReference type="ARBA" id="ARBA00022553"/>
    </source>
</evidence>
<comment type="caution">
    <text evidence="4">Lacks conserved residue(s) required for the propagation of feature annotation.</text>
</comment>
<keyword evidence="9" id="KW-1185">Reference proteome</keyword>
<sequence>MSDNILIIEHDLTIAEFLIEHMQDIGVKVTHCSSYQDGLEMAISQPFSLLILGFNMPSCVGLDICQKIKAVNKEQAILMVTFKVPELQQLLCLELGADDYIADPFNVRELQARVKALLRRVHLLKEIKSETVVSENDAICHGQLLINKVTHEVILRDQNLVLTSTEFNLLSFMAQKPDHVFSRAELLDKVWGYQHSGYEQTVSTHINRLRNKLVAGQPNSLNKVFPDIIQTVFGVGYKFSLAGVA</sequence>
<dbReference type="PROSITE" id="PS51755">
    <property type="entry name" value="OMPR_PHOB"/>
    <property type="match status" value="1"/>
</dbReference>
<protein>
    <submittedName>
        <fullName evidence="8">Response regulator transcription factor</fullName>
    </submittedName>
</protein>
<evidence type="ECO:0000256" key="5">
    <source>
        <dbReference type="PROSITE-ProRule" id="PRU01091"/>
    </source>
</evidence>
<dbReference type="InterPro" id="IPR001867">
    <property type="entry name" value="OmpR/PhoB-type_DNA-bd"/>
</dbReference>
<comment type="caution">
    <text evidence="8">The sequence shown here is derived from an EMBL/GenBank/DDBJ whole genome shotgun (WGS) entry which is preliminary data.</text>
</comment>
<gene>
    <name evidence="8" type="ORF">V6256_12265</name>
</gene>
<dbReference type="SMART" id="SM00862">
    <property type="entry name" value="Trans_reg_C"/>
    <property type="match status" value="1"/>
</dbReference>
<dbReference type="CDD" id="cd00383">
    <property type="entry name" value="trans_reg_C"/>
    <property type="match status" value="1"/>
</dbReference>
<dbReference type="Gene3D" id="6.10.250.690">
    <property type="match status" value="1"/>
</dbReference>
<proteinExistence type="predicted"/>
<keyword evidence="3 5" id="KW-0238">DNA-binding</keyword>
<dbReference type="Proteomes" id="UP001369082">
    <property type="component" value="Unassembled WGS sequence"/>
</dbReference>
<reference evidence="8 9" key="1">
    <citation type="submission" date="2024-02" db="EMBL/GenBank/DDBJ databases">
        <title>Bacteria isolated from the canopy kelp, Nereocystis luetkeana.</title>
        <authorList>
            <person name="Pfister C.A."/>
            <person name="Younker I.T."/>
            <person name="Light S.H."/>
        </authorList>
    </citation>
    <scope>NUCLEOTIDE SEQUENCE [LARGE SCALE GENOMIC DNA]</scope>
    <source>
        <strain evidence="8 9">TI.1.05</strain>
    </source>
</reference>
<dbReference type="InterPro" id="IPR011006">
    <property type="entry name" value="CheY-like_superfamily"/>
</dbReference>
<dbReference type="PANTHER" id="PTHR48111:SF40">
    <property type="entry name" value="PHOSPHATE REGULON TRANSCRIPTIONAL REGULATORY PROTEIN PHOB"/>
    <property type="match status" value="1"/>
</dbReference>
<dbReference type="SMART" id="SM00448">
    <property type="entry name" value="REC"/>
    <property type="match status" value="1"/>
</dbReference>
<dbReference type="InterPro" id="IPR001789">
    <property type="entry name" value="Sig_transdc_resp-reg_receiver"/>
</dbReference>